<evidence type="ECO:0000256" key="2">
    <source>
        <dbReference type="ARBA" id="ARBA00022692"/>
    </source>
</evidence>
<name>A0A512DD76_9CELL</name>
<feature type="domain" description="RDD" evidence="6">
    <location>
        <begin position="18"/>
        <end position="145"/>
    </location>
</feature>
<evidence type="ECO:0000256" key="1">
    <source>
        <dbReference type="ARBA" id="ARBA00004141"/>
    </source>
</evidence>
<dbReference type="Proteomes" id="UP000321181">
    <property type="component" value="Unassembled WGS sequence"/>
</dbReference>
<proteinExistence type="predicted"/>
<dbReference type="Pfam" id="PF06271">
    <property type="entry name" value="RDD"/>
    <property type="match status" value="1"/>
</dbReference>
<evidence type="ECO:0000313" key="8">
    <source>
        <dbReference type="Proteomes" id="UP000321181"/>
    </source>
</evidence>
<evidence type="ECO:0000313" key="7">
    <source>
        <dbReference type="EMBL" id="GEO34434.1"/>
    </source>
</evidence>
<protein>
    <submittedName>
        <fullName evidence="7">RDD family protein</fullName>
    </submittedName>
</protein>
<gene>
    <name evidence="7" type="ORF">CAE01nite_21590</name>
</gene>
<feature type="transmembrane region" description="Helical" evidence="5">
    <location>
        <begin position="25"/>
        <end position="49"/>
    </location>
</feature>
<dbReference type="GO" id="GO:0016020">
    <property type="term" value="C:membrane"/>
    <property type="evidence" value="ECO:0007669"/>
    <property type="project" value="UniProtKB-SubCell"/>
</dbReference>
<dbReference type="InterPro" id="IPR010432">
    <property type="entry name" value="RDD"/>
</dbReference>
<keyword evidence="4 5" id="KW-0472">Membrane</keyword>
<comment type="caution">
    <text evidence="7">The sequence shown here is derived from an EMBL/GenBank/DDBJ whole genome shotgun (WGS) entry which is preliminary data.</text>
</comment>
<evidence type="ECO:0000256" key="5">
    <source>
        <dbReference type="SAM" id="Phobius"/>
    </source>
</evidence>
<sequence length="272" mass="28308">MTDGILTGEGVLLDARPASFATRMLAGLLDVLVLGILLLGLSVVIGVLAPELGPQAGQALAVAAAATVMVLVPVTVETLTRGRSLGKLAAGIRVVRDDGGPVRFRQALIRALTGIGELWLTFGSVALITSLVNDHGKRVGDILAGTYAVRVRGAARPLPPVTMPYGLARWAEAADMRRLPDGLALSARQFLGRAATLHPASRVQMGQRLAGEVARYVAPSPPPGTHPEAFLAAVLAERRDREYAAAADAAEAAEVEAGLLQRLPHAIPDPAD</sequence>
<organism evidence="7 8">
    <name type="scientific">Cellulomonas aerilata</name>
    <dbReference type="NCBI Taxonomy" id="515326"/>
    <lineage>
        <taxon>Bacteria</taxon>
        <taxon>Bacillati</taxon>
        <taxon>Actinomycetota</taxon>
        <taxon>Actinomycetes</taxon>
        <taxon>Micrococcales</taxon>
        <taxon>Cellulomonadaceae</taxon>
        <taxon>Cellulomonas</taxon>
    </lineage>
</organism>
<feature type="transmembrane region" description="Helical" evidence="5">
    <location>
        <begin position="55"/>
        <end position="76"/>
    </location>
</feature>
<keyword evidence="2 5" id="KW-0812">Transmembrane</keyword>
<reference evidence="7 8" key="1">
    <citation type="submission" date="2019-07" db="EMBL/GenBank/DDBJ databases">
        <title>Whole genome shotgun sequence of Cellulomonas aerilata NBRC 106308.</title>
        <authorList>
            <person name="Hosoyama A."/>
            <person name="Uohara A."/>
            <person name="Ohji S."/>
            <person name="Ichikawa N."/>
        </authorList>
    </citation>
    <scope>NUCLEOTIDE SEQUENCE [LARGE SCALE GENOMIC DNA]</scope>
    <source>
        <strain evidence="7 8">NBRC 106308</strain>
    </source>
</reference>
<dbReference type="OrthoDB" id="9787732at2"/>
<keyword evidence="8" id="KW-1185">Reference proteome</keyword>
<comment type="subcellular location">
    <subcellularLocation>
        <location evidence="1">Membrane</location>
        <topology evidence="1">Multi-pass membrane protein</topology>
    </subcellularLocation>
</comment>
<accession>A0A512DD76</accession>
<dbReference type="PANTHER" id="PTHR38480:SF1">
    <property type="entry name" value="SLR0254 PROTEIN"/>
    <property type="match status" value="1"/>
</dbReference>
<evidence type="ECO:0000256" key="3">
    <source>
        <dbReference type="ARBA" id="ARBA00022989"/>
    </source>
</evidence>
<evidence type="ECO:0000259" key="6">
    <source>
        <dbReference type="Pfam" id="PF06271"/>
    </source>
</evidence>
<dbReference type="EMBL" id="BJYY01000013">
    <property type="protein sequence ID" value="GEO34434.1"/>
    <property type="molecule type" value="Genomic_DNA"/>
</dbReference>
<dbReference type="AlphaFoldDB" id="A0A512DD76"/>
<keyword evidence="3 5" id="KW-1133">Transmembrane helix</keyword>
<dbReference type="PANTHER" id="PTHR38480">
    <property type="entry name" value="SLR0254 PROTEIN"/>
    <property type="match status" value="1"/>
</dbReference>
<dbReference type="RefSeq" id="WP_146903859.1">
    <property type="nucleotide sequence ID" value="NZ_BAAARM010000003.1"/>
</dbReference>
<evidence type="ECO:0000256" key="4">
    <source>
        <dbReference type="ARBA" id="ARBA00023136"/>
    </source>
</evidence>